<dbReference type="Proteomes" id="UP001596915">
    <property type="component" value="Unassembled WGS sequence"/>
</dbReference>
<keyword evidence="2" id="KW-1185">Reference proteome</keyword>
<reference evidence="2" key="1">
    <citation type="journal article" date="2019" name="Int. J. Syst. Evol. Microbiol.">
        <title>The Global Catalogue of Microorganisms (GCM) 10K type strain sequencing project: providing services to taxonomists for standard genome sequencing and annotation.</title>
        <authorList>
            <consortium name="The Broad Institute Genomics Platform"/>
            <consortium name="The Broad Institute Genome Sequencing Center for Infectious Disease"/>
            <person name="Wu L."/>
            <person name="Ma J."/>
        </authorList>
    </citation>
    <scope>NUCLEOTIDE SEQUENCE [LARGE SCALE GENOMIC DNA]</scope>
    <source>
        <strain evidence="2">JCM 12607</strain>
    </source>
</reference>
<name>A0ABW2X7H0_9ACTN</name>
<sequence length="86" mass="9687">MSNEPWPARLSPQAAKTLGDLPDHAKEMLRDLLDIAARSPWGFPQWNANDPEGEDVRAASVGQLSVIYFLNRHQRHLSVLDIVWLG</sequence>
<comment type="caution">
    <text evidence="1">The sequence shown here is derived from an EMBL/GenBank/DDBJ whole genome shotgun (WGS) entry which is preliminary data.</text>
</comment>
<proteinExistence type="predicted"/>
<gene>
    <name evidence="1" type="ORF">ACFQ2K_50190</name>
</gene>
<dbReference type="EMBL" id="JBHTGL010000008">
    <property type="protein sequence ID" value="MFD0629587.1"/>
    <property type="molecule type" value="Genomic_DNA"/>
</dbReference>
<organism evidence="1 2">
    <name type="scientific">Streptomyces sanglieri</name>
    <dbReference type="NCBI Taxonomy" id="193460"/>
    <lineage>
        <taxon>Bacteria</taxon>
        <taxon>Bacillati</taxon>
        <taxon>Actinomycetota</taxon>
        <taxon>Actinomycetes</taxon>
        <taxon>Kitasatosporales</taxon>
        <taxon>Streptomycetaceae</taxon>
        <taxon>Streptomyces</taxon>
    </lineage>
</organism>
<dbReference type="InterPro" id="IPR035093">
    <property type="entry name" value="RelE/ParE_toxin_dom_sf"/>
</dbReference>
<evidence type="ECO:0000313" key="1">
    <source>
        <dbReference type="EMBL" id="MFD0629587.1"/>
    </source>
</evidence>
<accession>A0ABW2X7H0</accession>
<protein>
    <submittedName>
        <fullName evidence="1">Uncharacterized protein</fullName>
    </submittedName>
</protein>
<dbReference type="SUPFAM" id="SSF143011">
    <property type="entry name" value="RelE-like"/>
    <property type="match status" value="1"/>
</dbReference>
<evidence type="ECO:0000313" key="2">
    <source>
        <dbReference type="Proteomes" id="UP001596915"/>
    </source>
</evidence>